<gene>
    <name evidence="1" type="ORF">SPLIT_LOCUS8878</name>
</gene>
<accession>A0A9P0IAW7</accession>
<dbReference type="EMBL" id="LR824534">
    <property type="protein sequence ID" value="CAH1643523.1"/>
    <property type="molecule type" value="Genomic_DNA"/>
</dbReference>
<dbReference type="Proteomes" id="UP001153321">
    <property type="component" value="Chromosome 3"/>
</dbReference>
<dbReference type="AlphaFoldDB" id="A0A9P0IAW7"/>
<evidence type="ECO:0000313" key="1">
    <source>
        <dbReference type="EMBL" id="CAH1643523.1"/>
    </source>
</evidence>
<sequence>MSGAPRRLQRLTGDRRGLAASRLRLHFNLRSAALPTEFNYEYMNKHSFFLYTPTSFGYVSSTPVNNQIGRFHCSPGVYCKGRLYLYKSIDPIHQENNNPGVSH</sequence>
<reference evidence="1" key="1">
    <citation type="submission" date="2022-02" db="EMBL/GenBank/DDBJ databases">
        <authorList>
            <person name="King R."/>
        </authorList>
    </citation>
    <scope>NUCLEOTIDE SEQUENCE</scope>
</reference>
<protein>
    <submittedName>
        <fullName evidence="1">Uncharacterized protein</fullName>
    </submittedName>
</protein>
<proteinExistence type="predicted"/>
<organism evidence="1 2">
    <name type="scientific">Spodoptera littoralis</name>
    <name type="common">Egyptian cotton leafworm</name>
    <dbReference type="NCBI Taxonomy" id="7109"/>
    <lineage>
        <taxon>Eukaryota</taxon>
        <taxon>Metazoa</taxon>
        <taxon>Ecdysozoa</taxon>
        <taxon>Arthropoda</taxon>
        <taxon>Hexapoda</taxon>
        <taxon>Insecta</taxon>
        <taxon>Pterygota</taxon>
        <taxon>Neoptera</taxon>
        <taxon>Endopterygota</taxon>
        <taxon>Lepidoptera</taxon>
        <taxon>Glossata</taxon>
        <taxon>Ditrysia</taxon>
        <taxon>Noctuoidea</taxon>
        <taxon>Noctuidae</taxon>
        <taxon>Amphipyrinae</taxon>
        <taxon>Spodoptera</taxon>
    </lineage>
</organism>
<name>A0A9P0IAW7_SPOLI</name>
<evidence type="ECO:0000313" key="2">
    <source>
        <dbReference type="Proteomes" id="UP001153321"/>
    </source>
</evidence>
<keyword evidence="2" id="KW-1185">Reference proteome</keyword>